<comment type="caution">
    <text evidence="1">The sequence shown here is derived from an EMBL/GenBank/DDBJ whole genome shotgun (WGS) entry which is preliminary data.</text>
</comment>
<evidence type="ECO:0000313" key="1">
    <source>
        <dbReference type="EMBL" id="MFC3681298.1"/>
    </source>
</evidence>
<gene>
    <name evidence="1" type="ORF">ACFOMG_14430</name>
</gene>
<protein>
    <submittedName>
        <fullName evidence="1">Uncharacterized protein</fullName>
    </submittedName>
</protein>
<organism evidence="1 2">
    <name type="scientific">Bacterioplanoides pacificum</name>
    <dbReference type="NCBI Taxonomy" id="1171596"/>
    <lineage>
        <taxon>Bacteria</taxon>
        <taxon>Pseudomonadati</taxon>
        <taxon>Pseudomonadota</taxon>
        <taxon>Gammaproteobacteria</taxon>
        <taxon>Oceanospirillales</taxon>
        <taxon>Oceanospirillaceae</taxon>
        <taxon>Bacterioplanoides</taxon>
    </lineage>
</organism>
<sequence>MPTHTHSADSCLLAYIHFPGSHEVWLDLIHVSRRSTSYHYRGIVWNRPAQRFGNDLCRAPDGNQCYIAPLSRHHKPDWIHNKPLQIAAQAQQRYQLWLNHQLSRESQL</sequence>
<dbReference type="RefSeq" id="WP_376867627.1">
    <property type="nucleotide sequence ID" value="NZ_JBHRYB010000014.1"/>
</dbReference>
<dbReference type="Proteomes" id="UP001595722">
    <property type="component" value="Unassembled WGS sequence"/>
</dbReference>
<reference evidence="2" key="1">
    <citation type="journal article" date="2019" name="Int. J. Syst. Evol. Microbiol.">
        <title>The Global Catalogue of Microorganisms (GCM) 10K type strain sequencing project: providing services to taxonomists for standard genome sequencing and annotation.</title>
        <authorList>
            <consortium name="The Broad Institute Genomics Platform"/>
            <consortium name="The Broad Institute Genome Sequencing Center for Infectious Disease"/>
            <person name="Wu L."/>
            <person name="Ma J."/>
        </authorList>
    </citation>
    <scope>NUCLEOTIDE SEQUENCE [LARGE SCALE GENOMIC DNA]</scope>
    <source>
        <strain evidence="2">KCTC 42424</strain>
    </source>
</reference>
<keyword evidence="2" id="KW-1185">Reference proteome</keyword>
<dbReference type="EMBL" id="JBHRYB010000014">
    <property type="protein sequence ID" value="MFC3681298.1"/>
    <property type="molecule type" value="Genomic_DNA"/>
</dbReference>
<name>A0ABV7VZ52_9GAMM</name>
<evidence type="ECO:0000313" key="2">
    <source>
        <dbReference type="Proteomes" id="UP001595722"/>
    </source>
</evidence>
<proteinExistence type="predicted"/>
<accession>A0ABV7VZ52</accession>